<sequence>MLKNNRRAAGSFGLPALLGLFGALLPAGAAQASSPCPYYTFCAFPYANFRGQAVYAEDCAAVYKFRWSSTNGSWINNQTPGTRARINYMDGTHWYVPGAYSEQSSGMGWYRVDSIEPC</sequence>
<dbReference type="Proteomes" id="UP000294901">
    <property type="component" value="Unassembled WGS sequence"/>
</dbReference>
<gene>
    <name evidence="2" type="ORF">C8E87_0521</name>
</gene>
<evidence type="ECO:0008006" key="4">
    <source>
        <dbReference type="Google" id="ProtNLM"/>
    </source>
</evidence>
<feature type="signal peptide" evidence="1">
    <location>
        <begin position="1"/>
        <end position="32"/>
    </location>
</feature>
<evidence type="ECO:0000313" key="3">
    <source>
        <dbReference type="Proteomes" id="UP000294901"/>
    </source>
</evidence>
<dbReference type="AlphaFoldDB" id="A0A4R6JNG7"/>
<protein>
    <recommendedName>
        <fullName evidence="4">Peptidase inhibitor family I36</fullName>
    </recommendedName>
</protein>
<name>A0A4R6JNG7_9ACTN</name>
<evidence type="ECO:0000256" key="1">
    <source>
        <dbReference type="SAM" id="SignalP"/>
    </source>
</evidence>
<feature type="chain" id="PRO_5020181016" description="Peptidase inhibitor family I36" evidence="1">
    <location>
        <begin position="33"/>
        <end position="118"/>
    </location>
</feature>
<evidence type="ECO:0000313" key="2">
    <source>
        <dbReference type="EMBL" id="TDO36931.1"/>
    </source>
</evidence>
<reference evidence="2 3" key="1">
    <citation type="submission" date="2019-03" db="EMBL/GenBank/DDBJ databases">
        <title>Sequencing the genomes of 1000 actinobacteria strains.</title>
        <authorList>
            <person name="Klenk H.-P."/>
        </authorList>
    </citation>
    <scope>NUCLEOTIDE SEQUENCE [LARGE SCALE GENOMIC DNA]</scope>
    <source>
        <strain evidence="2 3">DSM 43805</strain>
    </source>
</reference>
<proteinExistence type="predicted"/>
<keyword evidence="1" id="KW-0732">Signal</keyword>
<dbReference type="OrthoDB" id="3541237at2"/>
<organism evidence="2 3">
    <name type="scientific">Paractinoplanes brasiliensis</name>
    <dbReference type="NCBI Taxonomy" id="52695"/>
    <lineage>
        <taxon>Bacteria</taxon>
        <taxon>Bacillati</taxon>
        <taxon>Actinomycetota</taxon>
        <taxon>Actinomycetes</taxon>
        <taxon>Micromonosporales</taxon>
        <taxon>Micromonosporaceae</taxon>
        <taxon>Paractinoplanes</taxon>
    </lineage>
</organism>
<keyword evidence="3" id="KW-1185">Reference proteome</keyword>
<accession>A0A4R6JNG7</accession>
<dbReference type="EMBL" id="SNWR01000001">
    <property type="protein sequence ID" value="TDO36931.1"/>
    <property type="molecule type" value="Genomic_DNA"/>
</dbReference>
<dbReference type="RefSeq" id="WP_133871622.1">
    <property type="nucleotide sequence ID" value="NZ_BOMD01000071.1"/>
</dbReference>
<comment type="caution">
    <text evidence="2">The sequence shown here is derived from an EMBL/GenBank/DDBJ whole genome shotgun (WGS) entry which is preliminary data.</text>
</comment>